<dbReference type="STRING" id="1121485.GCA_000426485_01112"/>
<organism evidence="1 2">
    <name type="scientific">Dysgonomonas capnocytophagoides</name>
    <dbReference type="NCBI Taxonomy" id="45254"/>
    <lineage>
        <taxon>Bacteria</taxon>
        <taxon>Pseudomonadati</taxon>
        <taxon>Bacteroidota</taxon>
        <taxon>Bacteroidia</taxon>
        <taxon>Bacteroidales</taxon>
        <taxon>Dysgonomonadaceae</taxon>
        <taxon>Dysgonomonas</taxon>
    </lineage>
</organism>
<protein>
    <submittedName>
        <fullName evidence="1">Uncharacterized protein</fullName>
    </submittedName>
</protein>
<proteinExistence type="predicted"/>
<evidence type="ECO:0000313" key="1">
    <source>
        <dbReference type="EMBL" id="TFD97313.1"/>
    </source>
</evidence>
<dbReference type="RefSeq" id="WP_026625320.1">
    <property type="nucleotide sequence ID" value="NZ_JAWZLG010000100.1"/>
</dbReference>
<sequence>MKTNLLLFSIVLFFFSCNTQESLLDDPLEPESTLRSSESLRQNVSFDWENINKISLFNFSQEVILPWYNGAEAQIPYYITSDYQKKNGWMMVYNFCTDPEEYQEGKYYLMFYNKLTGLLRVFYYLKERPQAGSVTFWQVRLSEVSKLLNTAGHFTLPLTSSGASESYVTNISSTESKSLTLGWNCFDIEFTYDPDASTKRQLFSIGLYDKNVGDISLLGDVNLKSEGTIVSTSSSNPVTDIINSAATVVADSAKSYVNNQLTAKKILPSLAASAVSAIVSGGVSAMITSGVNLVFGSFLGIGGSSSKTVQDLSFKTTGSVNISGSITSVIPSAGKPIQNLLFPGSLTVTGDRLLPIYTSPLGVWNIEKSPIIIIDKVAWEHTGGNGYNGVYSYSQAMYIESGSVKVELNPETQNMINSYNVDSEIIYYEKFNGSTNWNSDSYSEFGIDKGVLLYKDDSNVFYRYPKISYTSGAAPTYKPSMDPTVITCEAHSITTGRVKHNFVVKVTLTLYPKPEYGTQPITLTRSYIPQYKIIQGQSCL</sequence>
<dbReference type="EMBL" id="SOML01000003">
    <property type="protein sequence ID" value="TFD97313.1"/>
    <property type="molecule type" value="Genomic_DNA"/>
</dbReference>
<dbReference type="OrthoDB" id="998121at2"/>
<reference evidence="1 2" key="1">
    <citation type="submission" date="2019-03" db="EMBL/GenBank/DDBJ databases">
        <title>San Antonio Military Medical Center submission to MRSN (WRAIR), pending publication.</title>
        <authorList>
            <person name="Blyth D.M."/>
            <person name="Mccarthy S.L."/>
            <person name="Schall S.E."/>
            <person name="Stam J.A."/>
            <person name="Ong A.C."/>
            <person name="Mcgann P.T."/>
        </authorList>
    </citation>
    <scope>NUCLEOTIDE SEQUENCE [LARGE SCALE GENOMIC DNA]</scope>
    <source>
        <strain evidence="1 2">MRSN571793</strain>
    </source>
</reference>
<accession>A0A4Y8L403</accession>
<comment type="caution">
    <text evidence="1">The sequence shown here is derived from an EMBL/GenBank/DDBJ whole genome shotgun (WGS) entry which is preliminary data.</text>
</comment>
<dbReference type="PROSITE" id="PS51257">
    <property type="entry name" value="PROKAR_LIPOPROTEIN"/>
    <property type="match status" value="1"/>
</dbReference>
<dbReference type="Proteomes" id="UP000297861">
    <property type="component" value="Unassembled WGS sequence"/>
</dbReference>
<gene>
    <name evidence="1" type="ORF">E2605_06490</name>
</gene>
<evidence type="ECO:0000313" key="2">
    <source>
        <dbReference type="Proteomes" id="UP000297861"/>
    </source>
</evidence>
<keyword evidence="2" id="KW-1185">Reference proteome</keyword>
<dbReference type="AlphaFoldDB" id="A0A4Y8L403"/>
<name>A0A4Y8L403_9BACT</name>